<dbReference type="InterPro" id="IPR050306">
    <property type="entry name" value="PfkB_Carbo_kinase"/>
</dbReference>
<dbReference type="PANTHER" id="PTHR43085">
    <property type="entry name" value="HEXOKINASE FAMILY MEMBER"/>
    <property type="match status" value="1"/>
</dbReference>
<feature type="domain" description="Carbohydrate kinase PfkB" evidence="4">
    <location>
        <begin position="163"/>
        <end position="278"/>
    </location>
</feature>
<accession>A0A1T5A1R3</accession>
<dbReference type="InterPro" id="IPR011611">
    <property type="entry name" value="PfkB_dom"/>
</dbReference>
<dbReference type="EMBL" id="FUYS01000001">
    <property type="protein sequence ID" value="SKB28886.1"/>
    <property type="molecule type" value="Genomic_DNA"/>
</dbReference>
<name>A0A1T5A1R3_9SPHI</name>
<dbReference type="STRING" id="623280.SAMN05660226_00452"/>
<dbReference type="OrthoDB" id="9779730at2"/>
<gene>
    <name evidence="5" type="ORF">SAMN05660226_00452</name>
</gene>
<evidence type="ECO:0000256" key="1">
    <source>
        <dbReference type="ARBA" id="ARBA00010688"/>
    </source>
</evidence>
<dbReference type="SUPFAM" id="SSF53613">
    <property type="entry name" value="Ribokinase-like"/>
    <property type="match status" value="1"/>
</dbReference>
<evidence type="ECO:0000313" key="6">
    <source>
        <dbReference type="Proteomes" id="UP000190541"/>
    </source>
</evidence>
<dbReference type="InterPro" id="IPR029056">
    <property type="entry name" value="Ribokinase-like"/>
</dbReference>
<proteinExistence type="inferred from homology"/>
<reference evidence="5 6" key="1">
    <citation type="submission" date="2017-02" db="EMBL/GenBank/DDBJ databases">
        <authorList>
            <person name="Peterson S.W."/>
        </authorList>
    </citation>
    <scope>NUCLEOTIDE SEQUENCE [LARGE SCALE GENOMIC DNA]</scope>
    <source>
        <strain evidence="5 6">DSM 22899</strain>
    </source>
</reference>
<dbReference type="Pfam" id="PF00294">
    <property type="entry name" value="PfkB"/>
    <property type="match status" value="1"/>
</dbReference>
<dbReference type="GO" id="GO:0016301">
    <property type="term" value="F:kinase activity"/>
    <property type="evidence" value="ECO:0007669"/>
    <property type="project" value="UniProtKB-KW"/>
</dbReference>
<comment type="similarity">
    <text evidence="1">Belongs to the carbohydrate kinase PfkB family.</text>
</comment>
<dbReference type="PANTHER" id="PTHR43085:SF57">
    <property type="entry name" value="CARBOHYDRATE KINASE PFKB DOMAIN-CONTAINING PROTEIN"/>
    <property type="match status" value="1"/>
</dbReference>
<dbReference type="RefSeq" id="WP_079715183.1">
    <property type="nucleotide sequence ID" value="NZ_FUYS01000001.1"/>
</dbReference>
<evidence type="ECO:0000256" key="2">
    <source>
        <dbReference type="ARBA" id="ARBA00022679"/>
    </source>
</evidence>
<evidence type="ECO:0000256" key="3">
    <source>
        <dbReference type="ARBA" id="ARBA00022777"/>
    </source>
</evidence>
<dbReference type="Gene3D" id="3.40.1190.20">
    <property type="match status" value="1"/>
</dbReference>
<evidence type="ECO:0000313" key="5">
    <source>
        <dbReference type="EMBL" id="SKB28886.1"/>
    </source>
</evidence>
<dbReference type="Proteomes" id="UP000190541">
    <property type="component" value="Unassembled WGS sequence"/>
</dbReference>
<dbReference type="AlphaFoldDB" id="A0A1T5A1R3"/>
<organism evidence="5 6">
    <name type="scientific">Parapedobacter luteus</name>
    <dbReference type="NCBI Taxonomy" id="623280"/>
    <lineage>
        <taxon>Bacteria</taxon>
        <taxon>Pseudomonadati</taxon>
        <taxon>Bacteroidota</taxon>
        <taxon>Sphingobacteriia</taxon>
        <taxon>Sphingobacteriales</taxon>
        <taxon>Sphingobacteriaceae</taxon>
        <taxon>Parapedobacter</taxon>
    </lineage>
</organism>
<protein>
    <submittedName>
        <fullName evidence="5">Sugar or nucleoside kinase, ribokinase family</fullName>
    </submittedName>
</protein>
<keyword evidence="6" id="KW-1185">Reference proteome</keyword>
<sequence>MEKLHNDICCIGHATVDRVITPESVHVMPGGTAYYFSSALKTFDVSLSVATSFAQDDSDVFDEYDFKGEGWVIARGRYSHFFENEYSANRDYRKQRVLSQGDPLRLDDISAITASWYHFGPLLAGDISDDLVRWAAKQGKVSLDVQGCIRRVEGVQVVHERWEHADTILPLVTTLKANYEEARLLTGAKRIKDCIRYLEKFGIEEIIITLGSNGAIVHTKGQSHFIPAFFVRSPLDTTGCGDTFMAGYLYSKLKGANCCEAGRFAAAMAALKTHRHGPFVGSPADVQAWCNEVGSIID</sequence>
<keyword evidence="2" id="KW-0808">Transferase</keyword>
<evidence type="ECO:0000259" key="4">
    <source>
        <dbReference type="Pfam" id="PF00294"/>
    </source>
</evidence>
<keyword evidence="3 5" id="KW-0418">Kinase</keyword>